<accession>A0AAU9ILA7</accession>
<name>A0AAU9ILA7_9CILI</name>
<organism evidence="2 3">
    <name type="scientific">Blepharisma stoltei</name>
    <dbReference type="NCBI Taxonomy" id="1481888"/>
    <lineage>
        <taxon>Eukaryota</taxon>
        <taxon>Sar</taxon>
        <taxon>Alveolata</taxon>
        <taxon>Ciliophora</taxon>
        <taxon>Postciliodesmatophora</taxon>
        <taxon>Heterotrichea</taxon>
        <taxon>Heterotrichida</taxon>
        <taxon>Blepharismidae</taxon>
        <taxon>Blepharisma</taxon>
    </lineage>
</organism>
<protein>
    <submittedName>
        <fullName evidence="2">Uncharacterized protein</fullName>
    </submittedName>
</protein>
<dbReference type="EMBL" id="CAJZBQ010000007">
    <property type="protein sequence ID" value="CAG9312579.1"/>
    <property type="molecule type" value="Genomic_DNA"/>
</dbReference>
<proteinExistence type="predicted"/>
<dbReference type="Proteomes" id="UP001162131">
    <property type="component" value="Unassembled WGS sequence"/>
</dbReference>
<keyword evidence="1" id="KW-0472">Membrane</keyword>
<keyword evidence="1" id="KW-1133">Transmembrane helix</keyword>
<sequence length="77" mass="9492">MVKYLFIFIKTWPDRFSPEDNAYPVFNSLYARQIFKTLWTIPRGGIKIATEMLWLWWHLYLFLNFIYCKCLTFWDIG</sequence>
<gene>
    <name evidence="2" type="ORF">BSTOLATCC_MIC6970</name>
</gene>
<reference evidence="2" key="1">
    <citation type="submission" date="2021-09" db="EMBL/GenBank/DDBJ databases">
        <authorList>
            <consortium name="AG Swart"/>
            <person name="Singh M."/>
            <person name="Singh A."/>
            <person name="Seah K."/>
            <person name="Emmerich C."/>
        </authorList>
    </citation>
    <scope>NUCLEOTIDE SEQUENCE</scope>
    <source>
        <strain evidence="2">ATCC30299</strain>
    </source>
</reference>
<dbReference type="AlphaFoldDB" id="A0AAU9ILA7"/>
<comment type="caution">
    <text evidence="2">The sequence shown here is derived from an EMBL/GenBank/DDBJ whole genome shotgun (WGS) entry which is preliminary data.</text>
</comment>
<keyword evidence="1" id="KW-0812">Transmembrane</keyword>
<evidence type="ECO:0000313" key="3">
    <source>
        <dbReference type="Proteomes" id="UP001162131"/>
    </source>
</evidence>
<keyword evidence="3" id="KW-1185">Reference proteome</keyword>
<evidence type="ECO:0000313" key="2">
    <source>
        <dbReference type="EMBL" id="CAG9312579.1"/>
    </source>
</evidence>
<evidence type="ECO:0000256" key="1">
    <source>
        <dbReference type="SAM" id="Phobius"/>
    </source>
</evidence>
<feature type="transmembrane region" description="Helical" evidence="1">
    <location>
        <begin position="53"/>
        <end position="74"/>
    </location>
</feature>